<evidence type="ECO:0000313" key="5">
    <source>
        <dbReference type="EMBL" id="CAB4126162.1"/>
    </source>
</evidence>
<dbReference type="Pfam" id="PF01541">
    <property type="entry name" value="GIY-YIG"/>
    <property type="match status" value="1"/>
</dbReference>
<protein>
    <submittedName>
        <fullName evidence="5">GIY-YIG nuclease superfamily</fullName>
    </submittedName>
</protein>
<evidence type="ECO:0000259" key="4">
    <source>
        <dbReference type="PROSITE" id="PS50164"/>
    </source>
</evidence>
<name>A0A6J5KXZ4_9CAUD</name>
<evidence type="ECO:0000256" key="3">
    <source>
        <dbReference type="SAM" id="MobiDB-lite"/>
    </source>
</evidence>
<gene>
    <name evidence="5" type="ORF">UFOVP68_24</name>
</gene>
<dbReference type="PROSITE" id="PS50164">
    <property type="entry name" value="GIY_YIG"/>
    <property type="match status" value="1"/>
</dbReference>
<evidence type="ECO:0000256" key="1">
    <source>
        <dbReference type="ARBA" id="ARBA00001946"/>
    </source>
</evidence>
<evidence type="ECO:0000256" key="2">
    <source>
        <dbReference type="ARBA" id="ARBA00022842"/>
    </source>
</evidence>
<proteinExistence type="predicted"/>
<dbReference type="InterPro" id="IPR000305">
    <property type="entry name" value="GIY-YIG_endonuc"/>
</dbReference>
<dbReference type="InterPro" id="IPR035901">
    <property type="entry name" value="GIY-YIG_endonuc_sf"/>
</dbReference>
<dbReference type="Gene3D" id="3.40.1440.10">
    <property type="entry name" value="GIY-YIG endonuclease"/>
    <property type="match status" value="1"/>
</dbReference>
<dbReference type="SMART" id="SM00465">
    <property type="entry name" value="GIYc"/>
    <property type="match status" value="1"/>
</dbReference>
<reference evidence="5" key="1">
    <citation type="submission" date="2020-04" db="EMBL/GenBank/DDBJ databases">
        <authorList>
            <person name="Chiriac C."/>
            <person name="Salcher M."/>
            <person name="Ghai R."/>
            <person name="Kavagutti S V."/>
        </authorList>
    </citation>
    <scope>NUCLEOTIDE SEQUENCE</scope>
</reference>
<sequence>MTRTSTLPSGVYVLYDISDIIYVGKSVNVASRVKDHVREKRHLFDRVMVLPCAPEELDEFEGLLIRMLNPVKNRIIGKSKRAATVYGFHAGPYISKEDMFSELSMREFHEEESKSDETFERDIGGDEE</sequence>
<dbReference type="SUPFAM" id="SSF82771">
    <property type="entry name" value="GIY-YIG endonuclease"/>
    <property type="match status" value="1"/>
</dbReference>
<organism evidence="5">
    <name type="scientific">uncultured Caudovirales phage</name>
    <dbReference type="NCBI Taxonomy" id="2100421"/>
    <lineage>
        <taxon>Viruses</taxon>
        <taxon>Duplodnaviria</taxon>
        <taxon>Heunggongvirae</taxon>
        <taxon>Uroviricota</taxon>
        <taxon>Caudoviricetes</taxon>
        <taxon>Peduoviridae</taxon>
        <taxon>Maltschvirus</taxon>
        <taxon>Maltschvirus maltsch</taxon>
    </lineage>
</organism>
<keyword evidence="2" id="KW-0460">Magnesium</keyword>
<feature type="domain" description="GIY-YIG" evidence="4">
    <location>
        <begin position="7"/>
        <end position="85"/>
    </location>
</feature>
<feature type="region of interest" description="Disordered" evidence="3">
    <location>
        <begin position="106"/>
        <end position="128"/>
    </location>
</feature>
<accession>A0A6J5KXZ4</accession>
<dbReference type="EMBL" id="LR796191">
    <property type="protein sequence ID" value="CAB4126162.1"/>
    <property type="molecule type" value="Genomic_DNA"/>
</dbReference>
<comment type="cofactor">
    <cofactor evidence="1">
        <name>Mg(2+)</name>
        <dbReference type="ChEBI" id="CHEBI:18420"/>
    </cofactor>
</comment>